<evidence type="ECO:0000256" key="1">
    <source>
        <dbReference type="SAM" id="MobiDB-lite"/>
    </source>
</evidence>
<reference evidence="2 3" key="1">
    <citation type="submission" date="2015-08" db="EMBL/GenBank/DDBJ databases">
        <title>Next Generation Sequencing and Analysis of the Genome of Puccinia sorghi L Schw, the Causal Agent of Maize Common Rust.</title>
        <authorList>
            <person name="Rochi L."/>
            <person name="Burguener G."/>
            <person name="Darino M."/>
            <person name="Turjanski A."/>
            <person name="Kreff E."/>
            <person name="Dieguez M.J."/>
            <person name="Sacco F."/>
        </authorList>
    </citation>
    <scope>NUCLEOTIDE SEQUENCE [LARGE SCALE GENOMIC DNA]</scope>
    <source>
        <strain evidence="2 3">RO10H11247</strain>
    </source>
</reference>
<feature type="compositionally biased region" description="Polar residues" evidence="1">
    <location>
        <begin position="244"/>
        <end position="262"/>
    </location>
</feature>
<comment type="caution">
    <text evidence="2">The sequence shown here is derived from an EMBL/GenBank/DDBJ whole genome shotgun (WGS) entry which is preliminary data.</text>
</comment>
<keyword evidence="3" id="KW-1185">Reference proteome</keyword>
<feature type="region of interest" description="Disordered" evidence="1">
    <location>
        <begin position="80"/>
        <end position="476"/>
    </location>
</feature>
<feature type="compositionally biased region" description="Low complexity" evidence="1">
    <location>
        <begin position="173"/>
        <end position="184"/>
    </location>
</feature>
<gene>
    <name evidence="2" type="ORF">VP01_1369g1</name>
</gene>
<feature type="compositionally biased region" description="Polar residues" evidence="1">
    <location>
        <begin position="276"/>
        <end position="293"/>
    </location>
</feature>
<dbReference type="AlphaFoldDB" id="A0A0L6VLW8"/>
<sequence length="476" mass="50650">MEDQQALEGRQAAALPPLYVLDEMPENCYIPPEMFEALYGAPGGPQRTVVFAHKFIDPVTGLPIDRMVDQEKIKIDDHERFARVDSESPPPPTHHRKTNPQLVGGSRLPSSYQSNPRSPSPSPLPSSSGATKLPDLPLDQRPTSPPPLGDGSTCPAGILNAKPPTPPAKVERNASQASSSSPAASNPPIPAPSQAAATVRKRTRSAPHREARDLMLAQATVVSEPQILPRTRSASRQQASSSSKPTLPSGVSNRPLTRSASYQHARGAAPKPTAPSVASTRLRTRAVSHQQPRGTYKPATPAVAYKRPRTRSAPQPPSYSAPQSAVRSGAPSRTRTCSASRPEHLSHPTAGPAGPKRGRPRRVASGKEAVAQPPAVIARGPRRARPTRSVSRPKAGGASGRKRARPHDDDDGAAELAASAPRPKIRRLQKPRIVSGPQPRPSTSSLASKALPRPRLTPPIRSTRASKPRSCSLKSV</sequence>
<feature type="compositionally biased region" description="Low complexity" evidence="1">
    <location>
        <begin position="232"/>
        <end position="243"/>
    </location>
</feature>
<proteinExistence type="predicted"/>
<name>A0A0L6VLW8_9BASI</name>
<dbReference type="EMBL" id="LAVV01004109">
    <property type="protein sequence ID" value="KNZ61699.1"/>
    <property type="molecule type" value="Genomic_DNA"/>
</dbReference>
<organism evidence="2 3">
    <name type="scientific">Puccinia sorghi</name>
    <dbReference type="NCBI Taxonomy" id="27349"/>
    <lineage>
        <taxon>Eukaryota</taxon>
        <taxon>Fungi</taxon>
        <taxon>Dikarya</taxon>
        <taxon>Basidiomycota</taxon>
        <taxon>Pucciniomycotina</taxon>
        <taxon>Pucciniomycetes</taxon>
        <taxon>Pucciniales</taxon>
        <taxon>Pucciniaceae</taxon>
        <taxon>Puccinia</taxon>
    </lineage>
</organism>
<evidence type="ECO:0000313" key="3">
    <source>
        <dbReference type="Proteomes" id="UP000037035"/>
    </source>
</evidence>
<accession>A0A0L6VLW8</accession>
<dbReference type="Proteomes" id="UP000037035">
    <property type="component" value="Unassembled WGS sequence"/>
</dbReference>
<evidence type="ECO:0000313" key="2">
    <source>
        <dbReference type="EMBL" id="KNZ61699.1"/>
    </source>
</evidence>
<protein>
    <submittedName>
        <fullName evidence="2">Uncharacterized protein</fullName>
    </submittedName>
</protein>
<dbReference type="VEuPathDB" id="FungiDB:VP01_1369g1"/>